<evidence type="ECO:0000256" key="2">
    <source>
        <dbReference type="SAM" id="MobiDB-lite"/>
    </source>
</evidence>
<evidence type="ECO:0000313" key="3">
    <source>
        <dbReference type="EMBL" id="KAG7383780.1"/>
    </source>
</evidence>
<feature type="compositionally biased region" description="Basic residues" evidence="2">
    <location>
        <begin position="855"/>
        <end position="873"/>
    </location>
</feature>
<dbReference type="Proteomes" id="UP000694044">
    <property type="component" value="Unassembled WGS sequence"/>
</dbReference>
<accession>A0A8T1VV03</accession>
<feature type="compositionally biased region" description="Polar residues" evidence="2">
    <location>
        <begin position="594"/>
        <end position="606"/>
    </location>
</feature>
<protein>
    <submittedName>
        <fullName evidence="3">Uncharacterized protein</fullName>
    </submittedName>
</protein>
<keyword evidence="4" id="KW-1185">Reference proteome</keyword>
<organism evidence="3 4">
    <name type="scientific">Phytophthora pseudosyringae</name>
    <dbReference type="NCBI Taxonomy" id="221518"/>
    <lineage>
        <taxon>Eukaryota</taxon>
        <taxon>Sar</taxon>
        <taxon>Stramenopiles</taxon>
        <taxon>Oomycota</taxon>
        <taxon>Peronosporomycetes</taxon>
        <taxon>Peronosporales</taxon>
        <taxon>Peronosporaceae</taxon>
        <taxon>Phytophthora</taxon>
    </lineage>
</organism>
<feature type="compositionally biased region" description="Polar residues" evidence="2">
    <location>
        <begin position="731"/>
        <end position="745"/>
    </location>
</feature>
<dbReference type="EMBL" id="JAGDFM010000167">
    <property type="protein sequence ID" value="KAG7383780.1"/>
    <property type="molecule type" value="Genomic_DNA"/>
</dbReference>
<sequence>MEDTPASQDAKTLVPMSLSLVAKKEKILQMEATKLEKLLAQRNEMLGGLRETHEYLLTTNGQLQERNHLRRVKLASLRSLLEADQEHDGADKSGLGDAIGVNELEATAEKCRVLKDILLGLVDKRAGLEQHCMGLEEETARETVALRVKEERLDEARNSYLLMHEDIRSTQWNLEIDHADLTEQDKHLNAVSQNAQRHAATVEKADAALRAEKAAVEDLQTTWQNYESMAHEEHRQLAIANEDARSEQRELQKLFERNGATCPADEKVVEAAKDLQLRLQHLHEEVTSTTFFKREIALRIKQEKDMLAITQSSIKAKNEQLTWLERQRVHVENEQKEAAKAHAADEAAYQTFIEEHNTAMATLETQIKDAGKQVKTTERAVTARNKKVAAVNKKVAHKTKVLAEWKAKTDAKQDQVSKSAATQELVDAEVLGMQEELEQQLRHLKHTEQLRTTQEMESEELRSSCAVLEYEIQHTRKTLATMKNSIAATQTAVKNRIDEVRDKFLSTFVVDDAEILIKLLNKEASGSKIRSWTLKDTDEVDEAISSETAKLKERYDTLAAGTRKNYAKTLRQKEKQYLTKLEKLRKRAAEKNVKPTNISVNNPQTSKEVELEKPAHQDHVSATGEEEEPAGEKKDREAESKKLGLSWMERPRDEVVPSKVPVAKKRSSKLKPTQRKAKGLPKQAPKSARRQLAPGLNLVDESPQTDKELTDPFKVDVKAATTAITAKTARPSVSQQRRLSGTNGARQPRLKRRTPAQKAGKPVAPVRGTAAASITPEAALSVEIEGSTHPNPAADMSSQDSLDSPAGCIVASRPAQDSDSASLAKKTSETAVSALASQGTAKKPLLQKAGQRSKGAVKRRTSLKASHRSRHSNVSRISLGRSQPGGRTVDWTAVDSFSFN</sequence>
<feature type="compositionally biased region" description="Basic residues" evidence="2">
    <location>
        <begin position="662"/>
        <end position="679"/>
    </location>
</feature>
<feature type="compositionally biased region" description="Basic and acidic residues" evidence="2">
    <location>
        <begin position="704"/>
        <end position="717"/>
    </location>
</feature>
<reference evidence="3" key="1">
    <citation type="submission" date="2021-02" db="EMBL/GenBank/DDBJ databases">
        <authorList>
            <person name="Palmer J.M."/>
        </authorList>
    </citation>
    <scope>NUCLEOTIDE SEQUENCE</scope>
    <source>
        <strain evidence="3">SCRP734</strain>
    </source>
</reference>
<feature type="compositionally biased region" description="Basic and acidic residues" evidence="2">
    <location>
        <begin position="630"/>
        <end position="642"/>
    </location>
</feature>
<gene>
    <name evidence="3" type="ORF">PHYPSEUDO_003322</name>
</gene>
<keyword evidence="1" id="KW-0175">Coiled coil</keyword>
<dbReference type="AlphaFoldDB" id="A0A8T1VV03"/>
<feature type="compositionally biased region" description="Polar residues" evidence="2">
    <location>
        <begin position="829"/>
        <end position="840"/>
    </location>
</feature>
<feature type="region of interest" description="Disordered" evidence="2">
    <location>
        <begin position="787"/>
        <end position="900"/>
    </location>
</feature>
<name>A0A8T1VV03_9STRA</name>
<comment type="caution">
    <text evidence="3">The sequence shown here is derived from an EMBL/GenBank/DDBJ whole genome shotgun (WGS) entry which is preliminary data.</text>
</comment>
<feature type="compositionally biased region" description="Low complexity" evidence="2">
    <location>
        <begin position="718"/>
        <end position="729"/>
    </location>
</feature>
<feature type="region of interest" description="Disordered" evidence="2">
    <location>
        <begin position="588"/>
        <end position="770"/>
    </location>
</feature>
<feature type="coiled-coil region" evidence="1">
    <location>
        <begin position="202"/>
        <end position="257"/>
    </location>
</feature>
<dbReference type="OrthoDB" id="129401at2759"/>
<evidence type="ECO:0000313" key="4">
    <source>
        <dbReference type="Proteomes" id="UP000694044"/>
    </source>
</evidence>
<evidence type="ECO:0000256" key="1">
    <source>
        <dbReference type="SAM" id="Coils"/>
    </source>
</evidence>
<feature type="compositionally biased region" description="Basic and acidic residues" evidence="2">
    <location>
        <begin position="607"/>
        <end position="619"/>
    </location>
</feature>
<feature type="coiled-coil region" evidence="1">
    <location>
        <begin position="314"/>
        <end position="380"/>
    </location>
</feature>
<proteinExistence type="predicted"/>